<dbReference type="SUPFAM" id="SSF81383">
    <property type="entry name" value="F-box domain"/>
    <property type="match status" value="1"/>
</dbReference>
<dbReference type="AlphaFoldDB" id="A0A6P8E3G8"/>
<dbReference type="CDD" id="cd22160">
    <property type="entry name" value="F-box_AtFBL13-like"/>
    <property type="match status" value="1"/>
</dbReference>
<dbReference type="InterPro" id="IPR032675">
    <property type="entry name" value="LRR_dom_sf"/>
</dbReference>
<dbReference type="Pfam" id="PF00646">
    <property type="entry name" value="F-box"/>
    <property type="match status" value="1"/>
</dbReference>
<dbReference type="OrthoDB" id="1939276at2759"/>
<dbReference type="RefSeq" id="XP_031401054.1">
    <property type="nucleotide sequence ID" value="XM_031545194.1"/>
</dbReference>
<dbReference type="InterPro" id="IPR001810">
    <property type="entry name" value="F-box_dom"/>
</dbReference>
<reference evidence="2" key="1">
    <citation type="journal article" date="2020" name="Plant Biotechnol. J.">
        <title>The pomegranate (Punica granatum L.) draft genome dissects genetic divergence between soft- and hard-seeded cultivars.</title>
        <authorList>
            <person name="Luo X."/>
            <person name="Li H."/>
            <person name="Wu Z."/>
            <person name="Yao W."/>
            <person name="Zhao P."/>
            <person name="Cao D."/>
            <person name="Yu H."/>
            <person name="Li K."/>
            <person name="Poudel K."/>
            <person name="Zhao D."/>
            <person name="Zhang F."/>
            <person name="Xia X."/>
            <person name="Chen L."/>
            <person name="Wang Q."/>
            <person name="Jing D."/>
            <person name="Cao S."/>
        </authorList>
    </citation>
    <scope>NUCLEOTIDE SEQUENCE [LARGE SCALE GENOMIC DNA]</scope>
    <source>
        <strain evidence="2">cv. Tunisia</strain>
    </source>
</reference>
<keyword evidence="2" id="KW-1185">Reference proteome</keyword>
<dbReference type="InterPro" id="IPR053781">
    <property type="entry name" value="F-box_AtFBL13-like"/>
</dbReference>
<dbReference type="GeneID" id="116211007"/>
<dbReference type="Pfam" id="PF23622">
    <property type="entry name" value="LRR_At1g61320_AtMIF1"/>
    <property type="match status" value="1"/>
</dbReference>
<evidence type="ECO:0000313" key="2">
    <source>
        <dbReference type="Proteomes" id="UP000515151"/>
    </source>
</evidence>
<dbReference type="Gene3D" id="1.20.1280.50">
    <property type="match status" value="1"/>
</dbReference>
<dbReference type="SMART" id="SM00256">
    <property type="entry name" value="FBOX"/>
    <property type="match status" value="1"/>
</dbReference>
<name>A0A6P8E3G8_PUNGR</name>
<organism evidence="2 3">
    <name type="scientific">Punica granatum</name>
    <name type="common">Pomegranate</name>
    <dbReference type="NCBI Taxonomy" id="22663"/>
    <lineage>
        <taxon>Eukaryota</taxon>
        <taxon>Viridiplantae</taxon>
        <taxon>Streptophyta</taxon>
        <taxon>Embryophyta</taxon>
        <taxon>Tracheophyta</taxon>
        <taxon>Spermatophyta</taxon>
        <taxon>Magnoliopsida</taxon>
        <taxon>eudicotyledons</taxon>
        <taxon>Gunneridae</taxon>
        <taxon>Pentapetalae</taxon>
        <taxon>rosids</taxon>
        <taxon>malvids</taxon>
        <taxon>Myrtales</taxon>
        <taxon>Lythraceae</taxon>
        <taxon>Punica</taxon>
    </lineage>
</organism>
<reference evidence="3" key="2">
    <citation type="submission" date="2025-08" db="UniProtKB">
        <authorList>
            <consortium name="RefSeq"/>
        </authorList>
    </citation>
    <scope>IDENTIFICATION</scope>
    <source>
        <tissue evidence="3">Leaf</tissue>
    </source>
</reference>
<dbReference type="PANTHER" id="PTHR34223">
    <property type="entry name" value="OS11G0201299 PROTEIN"/>
    <property type="match status" value="1"/>
</dbReference>
<evidence type="ECO:0000259" key="1">
    <source>
        <dbReference type="PROSITE" id="PS50181"/>
    </source>
</evidence>
<sequence length="433" mass="50053">MADLLSSLPDELIYHIFSFVPIKELVRTCVLSKRWQHIWASTPYLNFENIRYNNEVSASFINRFLSLYSSETIEKFSLRNITWFKRDDFKMDESATYMPWLQFAVDCGVKDLSVCACECQLPLLVHSCSSIVKLELYSLIIGPIGSISWPLLKSLTINCPVSWLSDDDIRKILIGSPKLEFLKLRSCKFINDIEVKSSSVRELVIDGFTSAKDCMHPPLEIYTPKLRVLRILGHVLMDVRLTNVSSVVEAEINFCHAENTTMTSEGKHPFNTNMLKQLHGATKFTIGDDWLKALSSEKEERTEFPVLKWNVLIVETDFERRSSPTLAELLECTRHLEKLIIRISGYTYGYDTEDPFWSTQKSIFSHLEKCLKSVHIIGLNPDYDRWDAVFNMAANFGSKIRIHWDQVVAKWIDRISSIQRLRDLPCEYSRPVE</sequence>
<dbReference type="Proteomes" id="UP000515151">
    <property type="component" value="Chromosome 6"/>
</dbReference>
<dbReference type="Gene3D" id="3.80.10.10">
    <property type="entry name" value="Ribonuclease Inhibitor"/>
    <property type="match status" value="1"/>
</dbReference>
<gene>
    <name evidence="3" type="primary">LOC116211007</name>
</gene>
<protein>
    <submittedName>
        <fullName evidence="3">F-box protein At5g03100-like</fullName>
    </submittedName>
</protein>
<dbReference type="SUPFAM" id="SSF52047">
    <property type="entry name" value="RNI-like"/>
    <property type="match status" value="1"/>
</dbReference>
<feature type="domain" description="F-box" evidence="1">
    <location>
        <begin position="2"/>
        <end position="50"/>
    </location>
</feature>
<dbReference type="PANTHER" id="PTHR34223:SF51">
    <property type="entry name" value="OS06G0556300 PROTEIN"/>
    <property type="match status" value="1"/>
</dbReference>
<evidence type="ECO:0000313" key="3">
    <source>
        <dbReference type="RefSeq" id="XP_031401054.1"/>
    </source>
</evidence>
<proteinExistence type="predicted"/>
<dbReference type="InterPro" id="IPR053197">
    <property type="entry name" value="F-box_SCFL_complex_component"/>
</dbReference>
<dbReference type="PROSITE" id="PS50181">
    <property type="entry name" value="FBOX"/>
    <property type="match status" value="1"/>
</dbReference>
<accession>A0A6P8E3G8</accession>
<dbReference type="InterPro" id="IPR055357">
    <property type="entry name" value="LRR_At1g61320_AtMIF1"/>
</dbReference>
<dbReference type="InterPro" id="IPR036047">
    <property type="entry name" value="F-box-like_dom_sf"/>
</dbReference>